<dbReference type="Pfam" id="PF10261">
    <property type="entry name" value="FIT"/>
    <property type="match status" value="2"/>
</dbReference>
<feature type="transmembrane region" description="Helical" evidence="9">
    <location>
        <begin position="237"/>
        <end position="255"/>
    </location>
</feature>
<dbReference type="GO" id="GO:0008654">
    <property type="term" value="P:phospholipid biosynthetic process"/>
    <property type="evidence" value="ECO:0007669"/>
    <property type="project" value="UniProtKB-KW"/>
</dbReference>
<keyword evidence="3 8" id="KW-0378">Hydrolase</keyword>
<dbReference type="Proteomes" id="UP000000598">
    <property type="component" value="Chromosome B"/>
</dbReference>
<name>Q6CVQ8_KLULA</name>
<dbReference type="HOGENOM" id="CLU_086757_0_0_1"/>
<dbReference type="InterPro" id="IPR046398">
    <property type="entry name" value="YFT2"/>
</dbReference>
<dbReference type="PANTHER" id="PTHR23129">
    <property type="entry name" value="ACYL-COENZYME A DIPHOSPHATASE FITM2"/>
    <property type="match status" value="1"/>
</dbReference>
<comment type="catalytic activity">
    <reaction evidence="8">
        <text>an acyl-CoA + H2O = an acyl-4'-phosphopantetheine + adenosine 3',5'-bisphosphate + 2 H(+)</text>
        <dbReference type="Rhea" id="RHEA:50044"/>
        <dbReference type="ChEBI" id="CHEBI:15377"/>
        <dbReference type="ChEBI" id="CHEBI:15378"/>
        <dbReference type="ChEBI" id="CHEBI:58342"/>
        <dbReference type="ChEBI" id="CHEBI:58343"/>
        <dbReference type="ChEBI" id="CHEBI:132023"/>
    </reaction>
</comment>
<comment type="catalytic activity">
    <reaction evidence="8">
        <text>hexadecanoyl-CoA + H2O = S-hexadecanoyl-4'-phosphopantetheine + adenosine 3',5'-bisphosphate + 2 H(+)</text>
        <dbReference type="Rhea" id="RHEA:50032"/>
        <dbReference type="ChEBI" id="CHEBI:15377"/>
        <dbReference type="ChEBI" id="CHEBI:15378"/>
        <dbReference type="ChEBI" id="CHEBI:57379"/>
        <dbReference type="ChEBI" id="CHEBI:58343"/>
        <dbReference type="ChEBI" id="CHEBI:132018"/>
    </reaction>
</comment>
<organism evidence="10 11">
    <name type="scientific">Kluyveromyces lactis (strain ATCC 8585 / CBS 2359 / DSM 70799 / NBRC 1267 / NRRL Y-1140 / WM37)</name>
    <name type="common">Yeast</name>
    <name type="synonym">Candida sphaerica</name>
    <dbReference type="NCBI Taxonomy" id="284590"/>
    <lineage>
        <taxon>Eukaryota</taxon>
        <taxon>Fungi</taxon>
        <taxon>Dikarya</taxon>
        <taxon>Ascomycota</taxon>
        <taxon>Saccharomycotina</taxon>
        <taxon>Saccharomycetes</taxon>
        <taxon>Saccharomycetales</taxon>
        <taxon>Saccharomycetaceae</taxon>
        <taxon>Kluyveromyces</taxon>
    </lineage>
</organism>
<dbReference type="InParanoid" id="Q6CVQ8"/>
<comment type="catalytic activity">
    <reaction evidence="8">
        <text>(5Z,8Z,11Z,14Z)-eicosatetraenoyl-CoA + H2O = S-(5Z,8Z,11Z,14Z-eicosatetraenoyl)-4'-phosphopantetheine + adenosine 3',5'-bisphosphate + 2 H(+)</text>
        <dbReference type="Rhea" id="RHEA:65568"/>
        <dbReference type="ChEBI" id="CHEBI:15377"/>
        <dbReference type="ChEBI" id="CHEBI:15378"/>
        <dbReference type="ChEBI" id="CHEBI:57368"/>
        <dbReference type="ChEBI" id="CHEBI:58343"/>
        <dbReference type="ChEBI" id="CHEBI:156554"/>
    </reaction>
</comment>
<gene>
    <name evidence="8" type="primary">YFT2</name>
    <name evidence="8" type="synonym">FIT2A</name>
    <name evidence="10" type="ORF">KLLA0_B10153g</name>
</gene>
<comment type="function">
    <text evidence="8">Fatty acyl-coenzyme A (CoA) diphosphatase that hydrolyzes fatty acyl-CoA to yield acyl-4'-phosphopantetheine and adenosine 3',5'-bisphosphate. Preferentially hydrolyzes unsaturated long-chain acyl-CoA substrates in the endoplasmic reticulum (ER) lumen. This catalytic activity is required for maintaining ER structure and for lipid droplets (LDs) biogenesis, which are lipid storage organelles involved in maintaining lipid and energy homeostasis. May directly bind to diacylglycerol (DAGs) and triacylglycerol, which is also important for LD biogenesis. May support directional budding of nacent LDs from the ER into the cytosol by reducing DAG levels at sites of LD formation. May play a role in the regulation of cell morphology and cytoskeletal organization). Involved in phospholipid biosynthesis.</text>
</comment>
<evidence type="ECO:0000256" key="3">
    <source>
        <dbReference type="ARBA" id="ARBA00022801"/>
    </source>
</evidence>
<dbReference type="InterPro" id="IPR019388">
    <property type="entry name" value="FIT"/>
</dbReference>
<dbReference type="PANTHER" id="PTHR23129:SF0">
    <property type="entry name" value="ACYL-COENZYME A DIPHOSPHATASE FITM2"/>
    <property type="match status" value="1"/>
</dbReference>
<dbReference type="GeneID" id="2897508"/>
<evidence type="ECO:0000256" key="4">
    <source>
        <dbReference type="ARBA" id="ARBA00022824"/>
    </source>
</evidence>
<evidence type="ECO:0000313" key="11">
    <source>
        <dbReference type="Proteomes" id="UP000000598"/>
    </source>
</evidence>
<dbReference type="OMA" id="LILWCEL"/>
<feature type="transmembrane region" description="Helical" evidence="9">
    <location>
        <begin position="116"/>
        <end position="135"/>
    </location>
</feature>
<evidence type="ECO:0000256" key="8">
    <source>
        <dbReference type="HAMAP-Rule" id="MF_03232"/>
    </source>
</evidence>
<dbReference type="GO" id="GO:0010945">
    <property type="term" value="F:coenzyme A diphosphatase activity"/>
    <property type="evidence" value="ECO:0007669"/>
    <property type="project" value="InterPro"/>
</dbReference>
<dbReference type="RefSeq" id="XP_451981.1">
    <property type="nucleotide sequence ID" value="XM_451981.1"/>
</dbReference>
<dbReference type="PaxDb" id="284590-Q6CVQ8"/>
<keyword evidence="4 8" id="KW-0256">Endoplasmic reticulum</keyword>
<dbReference type="KEGG" id="kla:KLLA0_B10153g"/>
<keyword evidence="8" id="KW-1208">Phospholipid metabolism</keyword>
<evidence type="ECO:0000313" key="10">
    <source>
        <dbReference type="EMBL" id="CAH02374.1"/>
    </source>
</evidence>
<dbReference type="AlphaFoldDB" id="Q6CVQ8"/>
<accession>Q6CVQ8</accession>
<comment type="subcellular location">
    <subcellularLocation>
        <location evidence="1 8">Endoplasmic reticulum membrane</location>
        <topology evidence="1 8">Multi-pass membrane protein</topology>
    </subcellularLocation>
</comment>
<keyword evidence="5 8" id="KW-1133">Transmembrane helix</keyword>
<evidence type="ECO:0000256" key="9">
    <source>
        <dbReference type="SAM" id="Phobius"/>
    </source>
</evidence>
<keyword evidence="11" id="KW-1185">Reference proteome</keyword>
<feature type="transmembrane region" description="Helical" evidence="9">
    <location>
        <begin position="61"/>
        <end position="83"/>
    </location>
</feature>
<feature type="transmembrane region" description="Helical" evidence="9">
    <location>
        <begin position="211"/>
        <end position="231"/>
    </location>
</feature>
<dbReference type="eggNOG" id="KOG3750">
    <property type="taxonomic scope" value="Eukaryota"/>
</dbReference>
<evidence type="ECO:0000256" key="1">
    <source>
        <dbReference type="ARBA" id="ARBA00004477"/>
    </source>
</evidence>
<sequence length="267" mass="31017">MRPDRIVLAKFPVPGDWWLHIYPALVIFGYFISVLIGEDELERERKEWYWIGGRNVVNHLFAYKGIYIFDVLFGLLIGLQVYVRMKHEESLLPTSNGEQDRNSPDLLKQVGKVLKVYSIKFVLVYLVLWACFLFIDHLFVWTGGNCDLSDTKSAEKCRSLGGSWVGGFDISGHFCFLTNISLTLWQELKLLLQYANQHTISWNSPSSKYQWIVLLVLCIWINVLTITSIYYHTFPEKVLGCAFGYSCLLVIYYILPRIKHVNKFLTL</sequence>
<dbReference type="FunCoup" id="Q6CVQ8">
    <property type="interactions" value="42"/>
</dbReference>
<dbReference type="GO" id="GO:0140042">
    <property type="term" value="P:lipid droplet formation"/>
    <property type="evidence" value="ECO:0007669"/>
    <property type="project" value="UniProtKB-UniRule"/>
</dbReference>
<keyword evidence="7 8" id="KW-0472">Membrane</keyword>
<dbReference type="EMBL" id="CR382122">
    <property type="protein sequence ID" value="CAH02374.1"/>
    <property type="molecule type" value="Genomic_DNA"/>
</dbReference>
<dbReference type="HAMAP" id="MF_03232">
    <property type="entry name" value="YFT2"/>
    <property type="match status" value="1"/>
</dbReference>
<keyword evidence="8" id="KW-0594">Phospholipid biosynthesis</keyword>
<evidence type="ECO:0000256" key="2">
    <source>
        <dbReference type="ARBA" id="ARBA00022692"/>
    </source>
</evidence>
<keyword evidence="6" id="KW-0443">Lipid metabolism</keyword>
<comment type="catalytic activity">
    <reaction evidence="8">
        <text>(9Z)-octadecenoyl-CoA + H2O = S-(9Z-octadecenoyl)-4'-phosphopantetheine + adenosine 3',5'-bisphosphate + 2 H(+)</text>
        <dbReference type="Rhea" id="RHEA:65564"/>
        <dbReference type="ChEBI" id="CHEBI:15377"/>
        <dbReference type="ChEBI" id="CHEBI:15378"/>
        <dbReference type="ChEBI" id="CHEBI:57387"/>
        <dbReference type="ChEBI" id="CHEBI:58343"/>
        <dbReference type="ChEBI" id="CHEBI:156553"/>
    </reaction>
</comment>
<keyword evidence="2 8" id="KW-0812">Transmembrane</keyword>
<dbReference type="EC" id="3.6.1.-" evidence="8"/>
<protein>
    <recommendedName>
        <fullName evidence="8">Acyl-coenzyme A diphosphatase YFT2</fullName>
        <ecNumber evidence="8">3.6.1.-</ecNumber>
    </recommendedName>
    <alternativeName>
        <fullName evidence="8">FIT family protein YFT2</fullName>
    </alternativeName>
</protein>
<feature type="active site" evidence="8">
    <location>
        <position position="173"/>
    </location>
</feature>
<comment type="similarity">
    <text evidence="8">Belongs to the FIT family. Yeast FIT2A/YFT2 subfamily.</text>
</comment>
<evidence type="ECO:0000256" key="5">
    <source>
        <dbReference type="ARBA" id="ARBA00022989"/>
    </source>
</evidence>
<feature type="active site" evidence="8">
    <location>
        <position position="232"/>
    </location>
</feature>
<proteinExistence type="inferred from homology"/>
<keyword evidence="8" id="KW-0444">Lipid biosynthesis</keyword>
<dbReference type="GO" id="GO:0005789">
    <property type="term" value="C:endoplasmic reticulum membrane"/>
    <property type="evidence" value="ECO:0007669"/>
    <property type="project" value="UniProtKB-SubCell"/>
</dbReference>
<reference evidence="10 11" key="1">
    <citation type="journal article" date="2004" name="Nature">
        <title>Genome evolution in yeasts.</title>
        <authorList>
            <consortium name="Genolevures"/>
            <person name="Dujon B."/>
            <person name="Sherman D."/>
            <person name="Fischer G."/>
            <person name="Durrens P."/>
            <person name="Casaregola S."/>
            <person name="Lafontaine I."/>
            <person name="de Montigny J."/>
            <person name="Marck C."/>
            <person name="Neuveglise C."/>
            <person name="Talla E."/>
            <person name="Goffard N."/>
            <person name="Frangeul L."/>
            <person name="Aigle M."/>
            <person name="Anthouard V."/>
            <person name="Babour A."/>
            <person name="Barbe V."/>
            <person name="Barnay S."/>
            <person name="Blanchin S."/>
            <person name="Beckerich J.M."/>
            <person name="Beyne E."/>
            <person name="Bleykasten C."/>
            <person name="Boisrame A."/>
            <person name="Boyer J."/>
            <person name="Cattolico L."/>
            <person name="Confanioleri F."/>
            <person name="de Daruvar A."/>
            <person name="Despons L."/>
            <person name="Fabre E."/>
            <person name="Fairhead C."/>
            <person name="Ferry-Dumazet H."/>
            <person name="Groppi A."/>
            <person name="Hantraye F."/>
            <person name="Hennequin C."/>
            <person name="Jauniaux N."/>
            <person name="Joyet P."/>
            <person name="Kachouri R."/>
            <person name="Kerrest A."/>
            <person name="Koszul R."/>
            <person name="Lemaire M."/>
            <person name="Lesur I."/>
            <person name="Ma L."/>
            <person name="Muller H."/>
            <person name="Nicaud J.M."/>
            <person name="Nikolski M."/>
            <person name="Oztas S."/>
            <person name="Ozier-Kalogeropoulos O."/>
            <person name="Pellenz S."/>
            <person name="Potier S."/>
            <person name="Richard G.F."/>
            <person name="Straub M.L."/>
            <person name="Suleau A."/>
            <person name="Swennene D."/>
            <person name="Tekaia F."/>
            <person name="Wesolowski-Louvel M."/>
            <person name="Westhof E."/>
            <person name="Wirth B."/>
            <person name="Zeniou-Meyer M."/>
            <person name="Zivanovic I."/>
            <person name="Bolotin-Fukuhara M."/>
            <person name="Thierry A."/>
            <person name="Bouchier C."/>
            <person name="Caudron B."/>
            <person name="Scarpelli C."/>
            <person name="Gaillardin C."/>
            <person name="Weissenbach J."/>
            <person name="Wincker P."/>
            <person name="Souciet J.L."/>
        </authorList>
    </citation>
    <scope>NUCLEOTIDE SEQUENCE [LARGE SCALE GENOMIC DNA]</scope>
    <source>
        <strain evidence="11">ATCC 8585 / CBS 2359 / DSM 70799 / NBRC 1267 / NRRL Y-1140 / WM37</strain>
    </source>
</reference>
<evidence type="ECO:0000256" key="7">
    <source>
        <dbReference type="ARBA" id="ARBA00023136"/>
    </source>
</evidence>
<evidence type="ECO:0000256" key="6">
    <source>
        <dbReference type="ARBA" id="ARBA00023098"/>
    </source>
</evidence>
<feature type="transmembrane region" description="Helical" evidence="9">
    <location>
        <begin position="17"/>
        <end position="36"/>
    </location>
</feature>
<dbReference type="STRING" id="284590.Q6CVQ8"/>